<dbReference type="Pfam" id="PF21773">
    <property type="entry name" value="ODAD1_CC"/>
    <property type="match status" value="1"/>
</dbReference>
<feature type="region of interest" description="Disordered" evidence="2">
    <location>
        <begin position="488"/>
        <end position="535"/>
    </location>
</feature>
<proteinExistence type="predicted"/>
<evidence type="ECO:0000256" key="1">
    <source>
        <dbReference type="ARBA" id="ARBA00023054"/>
    </source>
</evidence>
<dbReference type="PANTHER" id="PTHR46518">
    <property type="entry name" value="COILED-COIL DOMAIN-CONTAINING PROTEIN 151"/>
    <property type="match status" value="1"/>
</dbReference>
<accession>A0ABM4BF55</accession>
<dbReference type="PANTHER" id="PTHR46518:SF1">
    <property type="entry name" value="OUTER DYNEIN ARM-DOCKING COMPLEX SUBUNIT 3"/>
    <property type="match status" value="1"/>
</dbReference>
<keyword evidence="1" id="KW-0175">Coiled coil</keyword>
<reference evidence="5" key="2">
    <citation type="submission" date="2025-08" db="UniProtKB">
        <authorList>
            <consortium name="RefSeq"/>
        </authorList>
    </citation>
    <scope>IDENTIFICATION</scope>
</reference>
<dbReference type="Proteomes" id="UP001652625">
    <property type="component" value="Chromosome 02"/>
</dbReference>
<feature type="domain" description="ODAD1 central coiled coil region" evidence="3">
    <location>
        <begin position="152"/>
        <end position="416"/>
    </location>
</feature>
<feature type="region of interest" description="Disordered" evidence="2">
    <location>
        <begin position="272"/>
        <end position="293"/>
    </location>
</feature>
<feature type="compositionally biased region" description="Basic and acidic residues" evidence="2">
    <location>
        <begin position="280"/>
        <end position="293"/>
    </location>
</feature>
<organism evidence="4 5">
    <name type="scientific">Hydra vulgaris</name>
    <name type="common">Hydra</name>
    <name type="synonym">Hydra attenuata</name>
    <dbReference type="NCBI Taxonomy" id="6087"/>
    <lineage>
        <taxon>Eukaryota</taxon>
        <taxon>Metazoa</taxon>
        <taxon>Cnidaria</taxon>
        <taxon>Hydrozoa</taxon>
        <taxon>Hydroidolina</taxon>
        <taxon>Anthoathecata</taxon>
        <taxon>Aplanulata</taxon>
        <taxon>Hydridae</taxon>
        <taxon>Hydra</taxon>
    </lineage>
</organism>
<evidence type="ECO:0000313" key="4">
    <source>
        <dbReference type="Proteomes" id="UP001652625"/>
    </source>
</evidence>
<feature type="compositionally biased region" description="Basic residues" evidence="2">
    <location>
        <begin position="524"/>
        <end position="535"/>
    </location>
</feature>
<keyword evidence="4" id="KW-1185">Reference proteome</keyword>
<evidence type="ECO:0000259" key="3">
    <source>
        <dbReference type="Pfam" id="PF21773"/>
    </source>
</evidence>
<dbReference type="GeneID" id="100199274"/>
<reference evidence="4" key="1">
    <citation type="submission" date="2025-05" db="UniProtKB">
        <authorList>
            <consortium name="RefSeq"/>
        </authorList>
    </citation>
    <scope>NUCLEOTIDE SEQUENCE [LARGE SCALE GENOMIC DNA]</scope>
</reference>
<feature type="compositionally biased region" description="Acidic residues" evidence="2">
    <location>
        <begin position="493"/>
        <end position="504"/>
    </location>
</feature>
<dbReference type="InterPro" id="IPR049258">
    <property type="entry name" value="ODAD1_CC"/>
</dbReference>
<protein>
    <submittedName>
        <fullName evidence="5">Outer dynein arm-docking complex subunit 3 isoform X2</fullName>
    </submittedName>
</protein>
<evidence type="ECO:0000256" key="2">
    <source>
        <dbReference type="SAM" id="MobiDB-lite"/>
    </source>
</evidence>
<feature type="compositionally biased region" description="Polar residues" evidence="2">
    <location>
        <begin position="510"/>
        <end position="520"/>
    </location>
</feature>
<sequence>MVDSVSISLTEQIEELRRKIALLDGDRKAYFENSQWTMQINKDAISKLRTMNKALRLDLAKKKAGDRKIIDDAFQDQDTVRQNAVGGVSGKDVVAKLDQKVCEVKKRINSLNHQLSVREKKLASLQVEYEEMQKDVEMVQLTSCGESDEAQRLRVLENSLDKMNLKLNEAAKIRHTYEQILEHQKEESRTWPNSLDSLEQTIKEQNDELKELYIVYNDAQIARDTARSELAKFEQTVTEAKKDRELQLAEYKRQAEEKKDYAEKVEKRLQRTLQQDDLNQDLKSKHSSEEQERKITTYEEAMAKIKDATGVSDIKEVVQRFLSQGETQNHLQSLKLANEKVLAHLKEEKERLQAEFEEMKYSGEAKLSNGEKILEELREELKASEAKLLEAKNAQQLISRSVADVKSGIAHLADKLLPKSQLPPLDSENFIMDTLKLCETKLTALVEELGGKDIGSFLKEMEDAEFRSSLETKLPTFNTRIKLPTSAEKLPTFDDDDDSGAEDDYLSRNAIKQNSQQIVDSKTKKNKTKKKKNKK</sequence>
<dbReference type="InterPro" id="IPR033192">
    <property type="entry name" value="ODAD3"/>
</dbReference>
<evidence type="ECO:0000313" key="5">
    <source>
        <dbReference type="RefSeq" id="XP_065647607.1"/>
    </source>
</evidence>
<gene>
    <name evidence="5" type="primary">LOC100199274</name>
</gene>
<dbReference type="RefSeq" id="XP_065647607.1">
    <property type="nucleotide sequence ID" value="XM_065791535.1"/>
</dbReference>
<name>A0ABM4BF55_HYDVU</name>